<dbReference type="Proteomes" id="UP000663421">
    <property type="component" value="Chromosome"/>
</dbReference>
<proteinExistence type="predicted"/>
<evidence type="ECO:0000259" key="4">
    <source>
        <dbReference type="PROSITE" id="PS50949"/>
    </source>
</evidence>
<name>A0ABX6W159_STRMQ</name>
<dbReference type="EMBL" id="CP065050">
    <property type="protein sequence ID" value="QPI55248.1"/>
    <property type="molecule type" value="Genomic_DNA"/>
</dbReference>
<evidence type="ECO:0000256" key="1">
    <source>
        <dbReference type="ARBA" id="ARBA00023015"/>
    </source>
</evidence>
<reference evidence="5 6" key="1">
    <citation type="submission" date="2020-11" db="EMBL/GenBank/DDBJ databases">
        <title>Complete genome sequence unveiled secondary metabolic potentials in Streptomyces solisilvae HNM0141.</title>
        <authorList>
            <person name="Huang X."/>
        </authorList>
    </citation>
    <scope>NUCLEOTIDE SEQUENCE [LARGE SCALE GENOMIC DNA]</scope>
    <source>
        <strain evidence="5 6">HNM0141</strain>
    </source>
</reference>
<gene>
    <name evidence="5" type="ORF">I1A49_10190</name>
</gene>
<keyword evidence="1" id="KW-0805">Transcription regulation</keyword>
<evidence type="ECO:0000313" key="6">
    <source>
        <dbReference type="Proteomes" id="UP000663421"/>
    </source>
</evidence>
<keyword evidence="2" id="KW-0238">DNA-binding</keyword>
<sequence length="282" mass="31096">MHHTPHPTPPASHRPRPATAVLAWSDHRNDEPKRTGVSADPEWRTVRRVRTHEQVLIQIQERILNGQLRIGDRLPSERELVQVLGVSRNSVREALRVLEAMGIVDAHTGSGRDAGSTVAGRSTDALSNLLRLHMALAQFRLGDLVDVRIELERLAVRQASAEADPAELTQLRSLTEAMTRPGLDHERFHELDSEFHIRLARASHNALAADLMQALRDAVKNEMLAAFARVHDWDAAVASLTAEHLAILTAIEAGQGDKAETLVARHIRGFYDSVGGESPSSD</sequence>
<feature type="domain" description="HTH gntR-type" evidence="4">
    <location>
        <begin position="49"/>
        <end position="121"/>
    </location>
</feature>
<protein>
    <submittedName>
        <fullName evidence="5">FadR family transcriptional regulator</fullName>
    </submittedName>
</protein>
<dbReference type="InterPro" id="IPR000524">
    <property type="entry name" value="Tscrpt_reg_HTH_GntR"/>
</dbReference>
<dbReference type="InterPro" id="IPR011711">
    <property type="entry name" value="GntR_C"/>
</dbReference>
<evidence type="ECO:0000256" key="3">
    <source>
        <dbReference type="ARBA" id="ARBA00023163"/>
    </source>
</evidence>
<dbReference type="InterPro" id="IPR036390">
    <property type="entry name" value="WH_DNA-bd_sf"/>
</dbReference>
<organism evidence="5 6">
    <name type="scientific">Streptomyces malaysiensis</name>
    <dbReference type="NCBI Taxonomy" id="92644"/>
    <lineage>
        <taxon>Bacteria</taxon>
        <taxon>Bacillati</taxon>
        <taxon>Actinomycetota</taxon>
        <taxon>Actinomycetes</taxon>
        <taxon>Kitasatosporales</taxon>
        <taxon>Streptomycetaceae</taxon>
        <taxon>Streptomyces</taxon>
        <taxon>Streptomyces violaceusniger group</taxon>
    </lineage>
</organism>
<dbReference type="SUPFAM" id="SSF46785">
    <property type="entry name" value="Winged helix' DNA-binding domain"/>
    <property type="match status" value="1"/>
</dbReference>
<dbReference type="CDD" id="cd07377">
    <property type="entry name" value="WHTH_GntR"/>
    <property type="match status" value="1"/>
</dbReference>
<dbReference type="Gene3D" id="1.10.10.10">
    <property type="entry name" value="Winged helix-like DNA-binding domain superfamily/Winged helix DNA-binding domain"/>
    <property type="match status" value="1"/>
</dbReference>
<dbReference type="Gene3D" id="1.20.120.530">
    <property type="entry name" value="GntR ligand-binding domain-like"/>
    <property type="match status" value="1"/>
</dbReference>
<keyword evidence="3" id="KW-0804">Transcription</keyword>
<dbReference type="Pfam" id="PF07729">
    <property type="entry name" value="FCD"/>
    <property type="match status" value="1"/>
</dbReference>
<dbReference type="InterPro" id="IPR008920">
    <property type="entry name" value="TF_FadR/GntR_C"/>
</dbReference>
<evidence type="ECO:0000313" key="5">
    <source>
        <dbReference type="EMBL" id="QPI55248.1"/>
    </source>
</evidence>
<dbReference type="InterPro" id="IPR036388">
    <property type="entry name" value="WH-like_DNA-bd_sf"/>
</dbReference>
<dbReference type="PANTHER" id="PTHR43537">
    <property type="entry name" value="TRANSCRIPTIONAL REGULATOR, GNTR FAMILY"/>
    <property type="match status" value="1"/>
</dbReference>
<accession>A0ABX6W159</accession>
<dbReference type="SMART" id="SM00895">
    <property type="entry name" value="FCD"/>
    <property type="match status" value="1"/>
</dbReference>
<dbReference type="SUPFAM" id="SSF48008">
    <property type="entry name" value="GntR ligand-binding domain-like"/>
    <property type="match status" value="1"/>
</dbReference>
<dbReference type="SMART" id="SM00345">
    <property type="entry name" value="HTH_GNTR"/>
    <property type="match status" value="1"/>
</dbReference>
<keyword evidence="6" id="KW-1185">Reference proteome</keyword>
<dbReference type="Pfam" id="PF00392">
    <property type="entry name" value="GntR"/>
    <property type="match status" value="1"/>
</dbReference>
<dbReference type="PANTHER" id="PTHR43537:SF5">
    <property type="entry name" value="UXU OPERON TRANSCRIPTIONAL REGULATOR"/>
    <property type="match status" value="1"/>
</dbReference>
<dbReference type="PROSITE" id="PS50949">
    <property type="entry name" value="HTH_GNTR"/>
    <property type="match status" value="1"/>
</dbReference>
<evidence type="ECO:0000256" key="2">
    <source>
        <dbReference type="ARBA" id="ARBA00023125"/>
    </source>
</evidence>
<dbReference type="PRINTS" id="PR00035">
    <property type="entry name" value="HTHGNTR"/>
</dbReference>